<evidence type="ECO:0000313" key="3">
    <source>
        <dbReference type="EMBL" id="QXM07233.1"/>
    </source>
</evidence>
<keyword evidence="4" id="KW-1185">Reference proteome</keyword>
<dbReference type="RefSeq" id="WP_218283919.1">
    <property type="nucleotide sequence ID" value="NZ_CP078093.1"/>
</dbReference>
<keyword evidence="1" id="KW-0175">Coiled coil</keyword>
<evidence type="ECO:0000313" key="4">
    <source>
        <dbReference type="Proteomes" id="UP000886818"/>
    </source>
</evidence>
<sequence length="103" mass="12412">MGKYKKNTVKKKKGFFHIALLIFGLYISWIFIKQQIELKELKQQEEELNKKIIELKKETARLEEEKQLGDDPKFIEKVARERLKMVKPNEIIYIDINKAKYNK</sequence>
<dbReference type="Proteomes" id="UP000886818">
    <property type="component" value="Chromosome"/>
</dbReference>
<reference evidence="3" key="1">
    <citation type="submission" date="2021-07" db="EMBL/GenBank/DDBJ databases">
        <title>Complete genome sequence of Crassaminicella sp. 143-21, isolated from a deep-sea hydrothermal vent.</title>
        <authorList>
            <person name="Li X."/>
        </authorList>
    </citation>
    <scope>NUCLEOTIDE SEQUENCE</scope>
    <source>
        <strain evidence="3">143-21</strain>
    </source>
</reference>
<evidence type="ECO:0000256" key="2">
    <source>
        <dbReference type="SAM" id="Phobius"/>
    </source>
</evidence>
<dbReference type="Pfam" id="PF04977">
    <property type="entry name" value="DivIC"/>
    <property type="match status" value="1"/>
</dbReference>
<dbReference type="InterPro" id="IPR007060">
    <property type="entry name" value="FtsL/DivIC"/>
</dbReference>
<gene>
    <name evidence="3" type="ORF">KVH43_05955</name>
</gene>
<name>A0ABX8RDW6_9CLOT</name>
<organism evidence="3 4">
    <name type="scientific">Crassaminicella indica</name>
    <dbReference type="NCBI Taxonomy" id="2855394"/>
    <lineage>
        <taxon>Bacteria</taxon>
        <taxon>Bacillati</taxon>
        <taxon>Bacillota</taxon>
        <taxon>Clostridia</taxon>
        <taxon>Eubacteriales</taxon>
        <taxon>Clostridiaceae</taxon>
        <taxon>Crassaminicella</taxon>
    </lineage>
</organism>
<proteinExistence type="predicted"/>
<keyword evidence="2" id="KW-1133">Transmembrane helix</keyword>
<keyword evidence="2" id="KW-0472">Membrane</keyword>
<feature type="coiled-coil region" evidence="1">
    <location>
        <begin position="31"/>
        <end position="68"/>
    </location>
</feature>
<evidence type="ECO:0000256" key="1">
    <source>
        <dbReference type="SAM" id="Coils"/>
    </source>
</evidence>
<feature type="transmembrane region" description="Helical" evidence="2">
    <location>
        <begin position="14"/>
        <end position="32"/>
    </location>
</feature>
<dbReference type="EMBL" id="CP078093">
    <property type="protein sequence ID" value="QXM07233.1"/>
    <property type="molecule type" value="Genomic_DNA"/>
</dbReference>
<protein>
    <submittedName>
        <fullName evidence="3">Septum formation initiator family protein</fullName>
    </submittedName>
</protein>
<keyword evidence="2" id="KW-0812">Transmembrane</keyword>
<accession>A0ABX8RDW6</accession>